<dbReference type="FunFam" id="2.30.42.10:FF:000107">
    <property type="entry name" value="26S proteasome non-ATPase regulatory subunit 9"/>
    <property type="match status" value="1"/>
</dbReference>
<evidence type="ECO:0000256" key="3">
    <source>
        <dbReference type="ARBA" id="ARBA00023186"/>
    </source>
</evidence>
<dbReference type="InterPro" id="IPR040815">
    <property type="entry name" value="Nas2_N"/>
</dbReference>
<reference evidence="6 7" key="1">
    <citation type="submission" date="2024-06" db="EMBL/GenBank/DDBJ databases">
        <title>A chromosome-level genome assembly of beet webworm, Loxostege sticticalis.</title>
        <authorList>
            <person name="Zhang Y."/>
        </authorList>
    </citation>
    <scope>NUCLEOTIDE SEQUENCE [LARGE SCALE GENOMIC DNA]</scope>
    <source>
        <strain evidence="6">AQ028</strain>
        <tissue evidence="6">Male pupae</tissue>
    </source>
</reference>
<dbReference type="EMBL" id="JBEDNZ010000023">
    <property type="protein sequence ID" value="KAL0812076.1"/>
    <property type="molecule type" value="Genomic_DNA"/>
</dbReference>
<dbReference type="AlphaFoldDB" id="A0ABD0SE97"/>
<organism evidence="6 7">
    <name type="scientific">Loxostege sticticalis</name>
    <name type="common">Beet webworm moth</name>
    <dbReference type="NCBI Taxonomy" id="481309"/>
    <lineage>
        <taxon>Eukaryota</taxon>
        <taxon>Metazoa</taxon>
        <taxon>Ecdysozoa</taxon>
        <taxon>Arthropoda</taxon>
        <taxon>Hexapoda</taxon>
        <taxon>Insecta</taxon>
        <taxon>Pterygota</taxon>
        <taxon>Neoptera</taxon>
        <taxon>Endopterygota</taxon>
        <taxon>Lepidoptera</taxon>
        <taxon>Glossata</taxon>
        <taxon>Ditrysia</taxon>
        <taxon>Pyraloidea</taxon>
        <taxon>Crambidae</taxon>
        <taxon>Pyraustinae</taxon>
        <taxon>Loxostege</taxon>
    </lineage>
</organism>
<evidence type="ECO:0000313" key="7">
    <source>
        <dbReference type="Proteomes" id="UP001549921"/>
    </source>
</evidence>
<evidence type="ECO:0000256" key="4">
    <source>
        <dbReference type="ARBA" id="ARBA00030007"/>
    </source>
</evidence>
<gene>
    <name evidence="6" type="ORF">ABMA28_009463</name>
</gene>
<dbReference type="Gene3D" id="6.10.140.1710">
    <property type="match status" value="1"/>
</dbReference>
<evidence type="ECO:0000259" key="5">
    <source>
        <dbReference type="SMART" id="SM00228"/>
    </source>
</evidence>
<evidence type="ECO:0000256" key="2">
    <source>
        <dbReference type="ARBA" id="ARBA00014937"/>
    </source>
</evidence>
<dbReference type="SMART" id="SM00228">
    <property type="entry name" value="PDZ"/>
    <property type="match status" value="1"/>
</dbReference>
<dbReference type="PANTHER" id="PTHR12651:SF1">
    <property type="entry name" value="26S PROTEASOME NON-ATPASE REGULATORY SUBUNIT 9"/>
    <property type="match status" value="1"/>
</dbReference>
<comment type="caution">
    <text evidence="6">The sequence shown here is derived from an EMBL/GenBank/DDBJ whole genome shotgun (WGS) entry which is preliminary data.</text>
</comment>
<comment type="similarity">
    <text evidence="1">Belongs to the proteasome subunit p27 family.</text>
</comment>
<protein>
    <recommendedName>
        <fullName evidence="2">26S proteasome non-ATPase regulatory subunit 9</fullName>
    </recommendedName>
    <alternativeName>
        <fullName evidence="4">26S proteasome regulatory subunit p27</fullName>
    </alternativeName>
</protein>
<dbReference type="SUPFAM" id="SSF50156">
    <property type="entry name" value="PDZ domain-like"/>
    <property type="match status" value="1"/>
</dbReference>
<dbReference type="Proteomes" id="UP001549921">
    <property type="component" value="Unassembled WGS sequence"/>
</dbReference>
<evidence type="ECO:0000256" key="1">
    <source>
        <dbReference type="ARBA" id="ARBA00005256"/>
    </source>
</evidence>
<accession>A0ABD0SE97</accession>
<name>A0ABD0SE97_LOXSC</name>
<dbReference type="Gene3D" id="2.30.42.10">
    <property type="match status" value="1"/>
</dbReference>
<dbReference type="Pfam" id="PF17820">
    <property type="entry name" value="PDZ_6"/>
    <property type="match status" value="1"/>
</dbReference>
<dbReference type="PANTHER" id="PTHR12651">
    <property type="entry name" value="26S PROTEASOME NON-ATPASE REGULATORY SUBUNIT 9"/>
    <property type="match status" value="1"/>
</dbReference>
<dbReference type="Pfam" id="PF18265">
    <property type="entry name" value="Nas2_N"/>
    <property type="match status" value="1"/>
</dbReference>
<dbReference type="InterPro" id="IPR041489">
    <property type="entry name" value="PDZ_6"/>
</dbReference>
<sequence length="222" mass="24514">MVGYSMDGPARDRVMRLMEEKDRIENEIREQTAILESNNVGMSDPLVDADGFPRGDIDVYKVRHARHRIICLQNDHKSLMKRIEQGLAEVHSDFVGPNGEGPSVVVPTPSAPHANGYSSNGHSNGDSVNVNEPGFAIVGQVQEGSPADLAGLCENDELLQFGSINSRNFSDMPQIFYLVSHSVGQNIRVQLRRDHRVINLTVVPRPWAQPGLLGCHIRRSVS</sequence>
<feature type="domain" description="PDZ" evidence="5">
    <location>
        <begin position="98"/>
        <end position="195"/>
    </location>
</feature>
<proteinExistence type="inferred from homology"/>
<dbReference type="InterPro" id="IPR035269">
    <property type="entry name" value="PSMD9"/>
</dbReference>
<dbReference type="InterPro" id="IPR036034">
    <property type="entry name" value="PDZ_sf"/>
</dbReference>
<keyword evidence="3" id="KW-0143">Chaperone</keyword>
<evidence type="ECO:0000313" key="6">
    <source>
        <dbReference type="EMBL" id="KAL0812076.1"/>
    </source>
</evidence>
<dbReference type="InterPro" id="IPR001478">
    <property type="entry name" value="PDZ"/>
</dbReference>